<organism evidence="2">
    <name type="scientific">Culex pipiens</name>
    <name type="common">House mosquito</name>
    <dbReference type="NCBI Taxonomy" id="7175"/>
    <lineage>
        <taxon>Eukaryota</taxon>
        <taxon>Metazoa</taxon>
        <taxon>Ecdysozoa</taxon>
        <taxon>Arthropoda</taxon>
        <taxon>Hexapoda</taxon>
        <taxon>Insecta</taxon>
        <taxon>Pterygota</taxon>
        <taxon>Neoptera</taxon>
        <taxon>Endopterygota</taxon>
        <taxon>Diptera</taxon>
        <taxon>Nematocera</taxon>
        <taxon>Culicoidea</taxon>
        <taxon>Culicidae</taxon>
        <taxon>Culicinae</taxon>
        <taxon>Culicini</taxon>
        <taxon>Culex</taxon>
        <taxon>Culex</taxon>
    </lineage>
</organism>
<feature type="region of interest" description="Disordered" evidence="1">
    <location>
        <begin position="137"/>
        <end position="183"/>
    </location>
</feature>
<sequence>MFEINISPSSVAKFPLLWTAGVEFDTFVGHFHGVHSQRQDQPTVDLPVWLPGADPAGVPDRLGGDQGHQRGVRARAVALLSGVVRGQYGVVQRAGAGHLLAQHRHRGDSGADREVSLQGRCHQDIVRVHLFQHSHHNDRGRLLRVPVPQHRPRKSGPAVPGAGHPDGSVRPSRDGERVGPAAAAHHPGSVVCAALRLLAGIRDDLHLHLDAYDPKAPELHRLPGWTSCRNSRTIVPQLYLSPTAGHADRWVADRVCDDLRDHYDHLGVRVEEFVHGPGVFAGAAGVEGVAVHLGDHSGAVDRDLVVVDDNIF</sequence>
<dbReference type="EMBL" id="HBUE01285286">
    <property type="protein sequence ID" value="CAG6571188.1"/>
    <property type="molecule type" value="Transcribed_RNA"/>
</dbReference>
<name>A0A8D8E090_CULPI</name>
<evidence type="ECO:0000256" key="1">
    <source>
        <dbReference type="SAM" id="MobiDB-lite"/>
    </source>
</evidence>
<proteinExistence type="predicted"/>
<reference evidence="2" key="1">
    <citation type="submission" date="2021-05" db="EMBL/GenBank/DDBJ databases">
        <authorList>
            <person name="Alioto T."/>
            <person name="Alioto T."/>
            <person name="Gomez Garrido J."/>
        </authorList>
    </citation>
    <scope>NUCLEOTIDE SEQUENCE</scope>
</reference>
<dbReference type="AlphaFoldDB" id="A0A8D8E090"/>
<protein>
    <submittedName>
        <fullName evidence="2">(northern house mosquito) hypothetical protein</fullName>
    </submittedName>
</protein>
<dbReference type="EMBL" id="HBUE01179704">
    <property type="protein sequence ID" value="CAG6519637.1"/>
    <property type="molecule type" value="Transcribed_RNA"/>
</dbReference>
<evidence type="ECO:0000313" key="2">
    <source>
        <dbReference type="EMBL" id="CAG6519637.1"/>
    </source>
</evidence>
<accession>A0A8D8E090</accession>